<feature type="region of interest" description="Disordered" evidence="3">
    <location>
        <begin position="398"/>
        <end position="421"/>
    </location>
</feature>
<dbReference type="Pfam" id="PF00566">
    <property type="entry name" value="RabGAP-TBC"/>
    <property type="match status" value="1"/>
</dbReference>
<sequence>MRSYAESKARWEATFTHSSSLSDLKVAVKDVTGQSPSILGLRSICWKAFLLFENLDRSTWSKTLSDSRGAYMSLREHFLKNIEHPDDLAAADPLADDEKSPWNTLRQDEALRAEIFQDVERCMPDNLYFREPSTQTMLLDILFIFCKLNQDVGYRQGMHEVLAPILWVLSRDATDIENQNTREDDLMRESLDANYLEHDAFTLFGSVMQTVKSFYELGKPDPPTTVIPPGSTQQSNSPIVLRSKRIHDEYLGKADPELGQHLTDIDVLPQIFLIRWIRLLFGREFPFEDVLALWDILFAEDPALELVDFICVAMLLRIRWQLMEADYSTALTLLLRYPVPEYPHGPPSFVGDALYLRKNLQLDGGMHIVSKYSGKAPHAQSEKQLKPKQAERMRFRKMRDGSPASRDSPERHSSPFGSPARLLHRQGGIEAVIQEAAKGVYSRGERWGVNKAIRGAVQGLQSGNSSPGRQPEAPRWSLDDGKTVASPAQITARIQALEERNKGLAKMLGKAMEELSIQQKEFAKQKADAAAEALGLAIAKVQFVQVYLEDPTISLPNESSDVSATDEPQPSAAQALIIRAKSTKPLEPSASSPKVIRALISHSGQDAAMDSTEPGPNITVVPIPTPAPPPTSSPKPDTNPKAQPRTPVPDRLQSKVPNDRPRPSPFHHPRPSLAQSSFSWMLGEDQRKSSFVSASPFPSEKRRQNAGRGELFGEEKNNGKGPHVAKGKKAAEGGDDDEGFTLGTLRGAKGCN</sequence>
<feature type="compositionally biased region" description="Pro residues" evidence="3">
    <location>
        <begin position="623"/>
        <end position="633"/>
    </location>
</feature>
<feature type="domain" description="Rab-GAP TBC" evidence="4">
    <location>
        <begin position="36"/>
        <end position="301"/>
    </location>
</feature>
<comment type="caution">
    <text evidence="5">The sequence shown here is derived from an EMBL/GenBank/DDBJ whole genome shotgun (WGS) entry which is preliminary data.</text>
</comment>
<evidence type="ECO:0000256" key="2">
    <source>
        <dbReference type="SAM" id="Coils"/>
    </source>
</evidence>
<evidence type="ECO:0000313" key="6">
    <source>
        <dbReference type="Proteomes" id="UP000324767"/>
    </source>
</evidence>
<organism evidence="5 6">
    <name type="scientific">Lasallia pustulata</name>
    <dbReference type="NCBI Taxonomy" id="136370"/>
    <lineage>
        <taxon>Eukaryota</taxon>
        <taxon>Fungi</taxon>
        <taxon>Dikarya</taxon>
        <taxon>Ascomycota</taxon>
        <taxon>Pezizomycotina</taxon>
        <taxon>Lecanoromycetes</taxon>
        <taxon>OSLEUM clade</taxon>
        <taxon>Umbilicariomycetidae</taxon>
        <taxon>Umbilicariales</taxon>
        <taxon>Umbilicariaceae</taxon>
        <taxon>Lasallia</taxon>
    </lineage>
</organism>
<evidence type="ECO:0000313" key="5">
    <source>
        <dbReference type="EMBL" id="KAA6407834.1"/>
    </source>
</evidence>
<gene>
    <name evidence="5" type="ORF">FRX48_08185</name>
</gene>
<feature type="compositionally biased region" description="Polar residues" evidence="3">
    <location>
        <begin position="459"/>
        <end position="468"/>
    </location>
</feature>
<proteinExistence type="predicted"/>
<evidence type="ECO:0000259" key="4">
    <source>
        <dbReference type="PROSITE" id="PS50086"/>
    </source>
</evidence>
<dbReference type="SMART" id="SM00164">
    <property type="entry name" value="TBC"/>
    <property type="match status" value="1"/>
</dbReference>
<keyword evidence="1" id="KW-0343">GTPase activation</keyword>
<accession>A0A5M8PG47</accession>
<dbReference type="FunFam" id="1.10.8.270:FF:000031">
    <property type="entry name" value="TBC1 domain family member 5"/>
    <property type="match status" value="1"/>
</dbReference>
<evidence type="ECO:0000256" key="1">
    <source>
        <dbReference type="ARBA" id="ARBA00022468"/>
    </source>
</evidence>
<dbReference type="AlphaFoldDB" id="A0A5M8PG47"/>
<name>A0A5M8PG47_9LECA</name>
<dbReference type="PANTHER" id="PTHR22957">
    <property type="entry name" value="TBC1 DOMAIN FAMILY MEMBER GTPASE-ACTIVATING PROTEIN"/>
    <property type="match status" value="1"/>
</dbReference>
<dbReference type="InterPro" id="IPR035969">
    <property type="entry name" value="Rab-GAP_TBC_sf"/>
</dbReference>
<dbReference type="PANTHER" id="PTHR22957:SF337">
    <property type="entry name" value="TBC1 DOMAIN FAMILY MEMBER 5"/>
    <property type="match status" value="1"/>
</dbReference>
<feature type="coiled-coil region" evidence="2">
    <location>
        <begin position="494"/>
        <end position="532"/>
    </location>
</feature>
<dbReference type="InterPro" id="IPR000195">
    <property type="entry name" value="Rab-GAP-TBC_dom"/>
</dbReference>
<dbReference type="OrthoDB" id="27140at2759"/>
<protein>
    <recommendedName>
        <fullName evidence="4">Rab-GAP TBC domain-containing protein</fullName>
    </recommendedName>
</protein>
<dbReference type="SUPFAM" id="SSF47923">
    <property type="entry name" value="Ypt/Rab-GAP domain of gyp1p"/>
    <property type="match status" value="2"/>
</dbReference>
<feature type="region of interest" description="Disordered" evidence="3">
    <location>
        <begin position="604"/>
        <end position="752"/>
    </location>
</feature>
<evidence type="ECO:0000256" key="3">
    <source>
        <dbReference type="SAM" id="MobiDB-lite"/>
    </source>
</evidence>
<keyword evidence="2" id="KW-0175">Coiled coil</keyword>
<feature type="region of interest" description="Disordered" evidence="3">
    <location>
        <begin position="458"/>
        <end position="482"/>
    </location>
</feature>
<dbReference type="GO" id="GO:0005096">
    <property type="term" value="F:GTPase activator activity"/>
    <property type="evidence" value="ECO:0007669"/>
    <property type="project" value="UniProtKB-KW"/>
</dbReference>
<dbReference type="Gene3D" id="1.10.8.270">
    <property type="entry name" value="putative rabgap domain of human tbc1 domain family member 14 like domains"/>
    <property type="match status" value="1"/>
</dbReference>
<dbReference type="PROSITE" id="PS50086">
    <property type="entry name" value="TBC_RABGAP"/>
    <property type="match status" value="1"/>
</dbReference>
<dbReference type="FunFam" id="1.10.472.80:FF:000038">
    <property type="entry name" value="TBC1 domain family member 5"/>
    <property type="match status" value="1"/>
</dbReference>
<dbReference type="EMBL" id="VXIT01000015">
    <property type="protein sequence ID" value="KAA6407834.1"/>
    <property type="molecule type" value="Genomic_DNA"/>
</dbReference>
<reference evidence="5 6" key="1">
    <citation type="submission" date="2019-09" db="EMBL/GenBank/DDBJ databases">
        <title>The hologenome of the rock-dwelling lichen Lasallia pustulata.</title>
        <authorList>
            <person name="Greshake Tzovaras B."/>
            <person name="Segers F."/>
            <person name="Bicker A."/>
            <person name="Dal Grande F."/>
            <person name="Otte J."/>
            <person name="Hankeln T."/>
            <person name="Schmitt I."/>
            <person name="Ebersberger I."/>
        </authorList>
    </citation>
    <scope>NUCLEOTIDE SEQUENCE [LARGE SCALE GENOMIC DNA]</scope>
    <source>
        <strain evidence="5">A1-1</strain>
    </source>
</reference>
<dbReference type="Proteomes" id="UP000324767">
    <property type="component" value="Unassembled WGS sequence"/>
</dbReference>
<dbReference type="Gene3D" id="1.10.472.80">
    <property type="entry name" value="Ypt/Rab-GAP domain of gyp1p, domain 3"/>
    <property type="match status" value="1"/>
</dbReference>